<evidence type="ECO:0000256" key="3">
    <source>
        <dbReference type="ARBA" id="ARBA00022729"/>
    </source>
</evidence>
<dbReference type="CDD" id="cd00995">
    <property type="entry name" value="PBP2_NikA_DppA_OppA_like"/>
    <property type="match status" value="1"/>
</dbReference>
<dbReference type="PANTHER" id="PTHR30290">
    <property type="entry name" value="PERIPLASMIC BINDING COMPONENT OF ABC TRANSPORTER"/>
    <property type="match status" value="1"/>
</dbReference>
<dbReference type="PROSITE" id="PS01040">
    <property type="entry name" value="SBP_BACTERIAL_5"/>
    <property type="match status" value="1"/>
</dbReference>
<feature type="signal peptide" evidence="5">
    <location>
        <begin position="1"/>
        <end position="20"/>
    </location>
</feature>
<protein>
    <submittedName>
        <fullName evidence="7">ABC transporter substrate-binding protein</fullName>
    </submittedName>
</protein>
<name>A0A9D2L657_9FIRM</name>
<dbReference type="Gene3D" id="3.40.190.10">
    <property type="entry name" value="Periplasmic binding protein-like II"/>
    <property type="match status" value="1"/>
</dbReference>
<dbReference type="GO" id="GO:0015833">
    <property type="term" value="P:peptide transport"/>
    <property type="evidence" value="ECO:0007669"/>
    <property type="project" value="TreeGrafter"/>
</dbReference>
<evidence type="ECO:0000259" key="6">
    <source>
        <dbReference type="Pfam" id="PF00496"/>
    </source>
</evidence>
<comment type="caution">
    <text evidence="7">The sequence shown here is derived from an EMBL/GenBank/DDBJ whole genome shotgun (WGS) entry which is preliminary data.</text>
</comment>
<gene>
    <name evidence="7" type="ORF">H9716_02135</name>
</gene>
<feature type="compositionally biased region" description="Low complexity" evidence="4">
    <location>
        <begin position="22"/>
        <end position="42"/>
    </location>
</feature>
<proteinExistence type="inferred from homology"/>
<evidence type="ECO:0000256" key="2">
    <source>
        <dbReference type="ARBA" id="ARBA00005695"/>
    </source>
</evidence>
<feature type="chain" id="PRO_5039721530" evidence="5">
    <location>
        <begin position="21"/>
        <end position="532"/>
    </location>
</feature>
<reference evidence="7" key="2">
    <citation type="submission" date="2021-04" db="EMBL/GenBank/DDBJ databases">
        <authorList>
            <person name="Gilroy R."/>
        </authorList>
    </citation>
    <scope>NUCLEOTIDE SEQUENCE</scope>
    <source>
        <strain evidence="7">CHK188-4685</strain>
    </source>
</reference>
<evidence type="ECO:0000256" key="5">
    <source>
        <dbReference type="SAM" id="SignalP"/>
    </source>
</evidence>
<reference evidence="7" key="1">
    <citation type="journal article" date="2021" name="PeerJ">
        <title>Extensive microbial diversity within the chicken gut microbiome revealed by metagenomics and culture.</title>
        <authorList>
            <person name="Gilroy R."/>
            <person name="Ravi A."/>
            <person name="Getino M."/>
            <person name="Pursley I."/>
            <person name="Horton D.L."/>
            <person name="Alikhan N.F."/>
            <person name="Baker D."/>
            <person name="Gharbi K."/>
            <person name="Hall N."/>
            <person name="Watson M."/>
            <person name="Adriaenssens E.M."/>
            <person name="Foster-Nyarko E."/>
            <person name="Jarju S."/>
            <person name="Secka A."/>
            <person name="Antonio M."/>
            <person name="Oren A."/>
            <person name="Chaudhuri R.R."/>
            <person name="La Ragione R."/>
            <person name="Hildebrand F."/>
            <person name="Pallen M.J."/>
        </authorList>
    </citation>
    <scope>NUCLEOTIDE SEQUENCE</scope>
    <source>
        <strain evidence="7">CHK188-4685</strain>
    </source>
</reference>
<dbReference type="GO" id="GO:1904680">
    <property type="term" value="F:peptide transmembrane transporter activity"/>
    <property type="evidence" value="ECO:0007669"/>
    <property type="project" value="TreeGrafter"/>
</dbReference>
<evidence type="ECO:0000256" key="4">
    <source>
        <dbReference type="SAM" id="MobiDB-lite"/>
    </source>
</evidence>
<dbReference type="PIRSF" id="PIRSF002741">
    <property type="entry name" value="MppA"/>
    <property type="match status" value="1"/>
</dbReference>
<dbReference type="Gene3D" id="3.10.105.10">
    <property type="entry name" value="Dipeptide-binding Protein, Domain 3"/>
    <property type="match status" value="1"/>
</dbReference>
<dbReference type="InterPro" id="IPR039424">
    <property type="entry name" value="SBP_5"/>
</dbReference>
<dbReference type="AlphaFoldDB" id="A0A9D2L657"/>
<evidence type="ECO:0000256" key="1">
    <source>
        <dbReference type="ARBA" id="ARBA00004193"/>
    </source>
</evidence>
<sequence>MKKKKILAMFLAIAMAASMAACGGSSEPASGGASESGETAAPGEEKLSSRDTLNMASKSEPTSLDPAQTKDLVTWMFMYNVSDPLLYFNWETQEYEGAVATDWEISDDGLEYTFTIRDGIKFHNGDTMTVDDVVFSLNRAIASAFTAQTNTCIDHFEKAGDNQVKAVLKYAYAPFLEIMTNPAYAIVSQRAVEECEAAGRDFGREPVGCGAYKLKSWQSGNKLEFERFDDYYRGQPKMKYINWTIITDASAGAMALESGEIDYYYGLAKSDIPHLMELPNLQYKLDDRGFGLYDITFNTTDGPFTDVNLRKAVAYAINREEILQGGADGYGTVDNCWCATGCTGYLPDFEWYEQDLDKARECLAAAGYPDGIDIVFTQDSSDTYMAPAEVMQAQLAQVGINVTFEKLQRSVWIDTVSGNRDFVASLRMTNHVVNDAEYLLRRRLTTDMLGGGNNYSGYQNPEFDALVEQSATETDPEKRNEIFRQCYEMIKEDVPVIPLYTGTNPIIINSKVRGWTFHPLERNVWANAYLVE</sequence>
<evidence type="ECO:0000313" key="8">
    <source>
        <dbReference type="Proteomes" id="UP000886804"/>
    </source>
</evidence>
<comment type="similarity">
    <text evidence="2">Belongs to the bacterial solute-binding protein 5 family.</text>
</comment>
<accession>A0A9D2L657</accession>
<feature type="region of interest" description="Disordered" evidence="4">
    <location>
        <begin position="22"/>
        <end position="50"/>
    </location>
</feature>
<dbReference type="Pfam" id="PF00496">
    <property type="entry name" value="SBP_bac_5"/>
    <property type="match status" value="1"/>
</dbReference>
<organism evidence="7 8">
    <name type="scientific">Candidatus Enterocloster faecavium</name>
    <dbReference type="NCBI Taxonomy" id="2838560"/>
    <lineage>
        <taxon>Bacteria</taxon>
        <taxon>Bacillati</taxon>
        <taxon>Bacillota</taxon>
        <taxon>Clostridia</taxon>
        <taxon>Lachnospirales</taxon>
        <taxon>Lachnospiraceae</taxon>
        <taxon>Enterocloster</taxon>
    </lineage>
</organism>
<dbReference type="PROSITE" id="PS51257">
    <property type="entry name" value="PROKAR_LIPOPROTEIN"/>
    <property type="match status" value="1"/>
</dbReference>
<dbReference type="GO" id="GO:0042597">
    <property type="term" value="C:periplasmic space"/>
    <property type="evidence" value="ECO:0007669"/>
    <property type="project" value="UniProtKB-ARBA"/>
</dbReference>
<comment type="subcellular location">
    <subcellularLocation>
        <location evidence="1">Cell membrane</location>
        <topology evidence="1">Lipid-anchor</topology>
    </subcellularLocation>
</comment>
<dbReference type="InterPro" id="IPR023765">
    <property type="entry name" value="SBP_5_CS"/>
</dbReference>
<dbReference type="EMBL" id="DWYS01000027">
    <property type="protein sequence ID" value="HJB06646.1"/>
    <property type="molecule type" value="Genomic_DNA"/>
</dbReference>
<dbReference type="Proteomes" id="UP000886804">
    <property type="component" value="Unassembled WGS sequence"/>
</dbReference>
<dbReference type="InterPro" id="IPR030678">
    <property type="entry name" value="Peptide/Ni-bd"/>
</dbReference>
<feature type="domain" description="Solute-binding protein family 5" evidence="6">
    <location>
        <begin position="94"/>
        <end position="440"/>
    </location>
</feature>
<dbReference type="InterPro" id="IPR000914">
    <property type="entry name" value="SBP_5_dom"/>
</dbReference>
<evidence type="ECO:0000313" key="7">
    <source>
        <dbReference type="EMBL" id="HJB06646.1"/>
    </source>
</evidence>
<dbReference type="Gene3D" id="3.90.76.10">
    <property type="entry name" value="Dipeptide-binding Protein, Domain 1"/>
    <property type="match status" value="1"/>
</dbReference>
<dbReference type="GO" id="GO:0043190">
    <property type="term" value="C:ATP-binding cassette (ABC) transporter complex"/>
    <property type="evidence" value="ECO:0007669"/>
    <property type="project" value="InterPro"/>
</dbReference>
<dbReference type="SUPFAM" id="SSF53850">
    <property type="entry name" value="Periplasmic binding protein-like II"/>
    <property type="match status" value="1"/>
</dbReference>
<keyword evidence="3 5" id="KW-0732">Signal</keyword>